<evidence type="ECO:0000313" key="3">
    <source>
        <dbReference type="Proteomes" id="UP000281553"/>
    </source>
</evidence>
<keyword evidence="3" id="KW-1185">Reference proteome</keyword>
<dbReference type="AlphaFoldDB" id="A0A3P7LMA0"/>
<feature type="compositionally biased region" description="Polar residues" evidence="1">
    <location>
        <begin position="92"/>
        <end position="101"/>
    </location>
</feature>
<organism evidence="2 3">
    <name type="scientific">Dibothriocephalus latus</name>
    <name type="common">Fish tapeworm</name>
    <name type="synonym">Diphyllobothrium latum</name>
    <dbReference type="NCBI Taxonomy" id="60516"/>
    <lineage>
        <taxon>Eukaryota</taxon>
        <taxon>Metazoa</taxon>
        <taxon>Spiralia</taxon>
        <taxon>Lophotrochozoa</taxon>
        <taxon>Platyhelminthes</taxon>
        <taxon>Cestoda</taxon>
        <taxon>Eucestoda</taxon>
        <taxon>Diphyllobothriidea</taxon>
        <taxon>Diphyllobothriidae</taxon>
        <taxon>Dibothriocephalus</taxon>
    </lineage>
</organism>
<sequence length="112" mass="11720">MIYIVKTVRTGTFPSSSLQSSADPDLTRVRTGLSVDELAPIFDVSLSKTQFPLASETAAGSSTNDETSLRETVPESTSAPPPPPVRLGGNPWNVSDATSKSAIDGGQKKADL</sequence>
<feature type="compositionally biased region" description="Polar residues" evidence="1">
    <location>
        <begin position="55"/>
        <end position="66"/>
    </location>
</feature>
<name>A0A3P7LMA0_DIBLA</name>
<proteinExistence type="predicted"/>
<accession>A0A3P7LMA0</accession>
<gene>
    <name evidence="2" type="ORF">DILT_LOCUS10261</name>
</gene>
<feature type="region of interest" description="Disordered" evidence="1">
    <location>
        <begin position="55"/>
        <end position="112"/>
    </location>
</feature>
<reference evidence="2 3" key="1">
    <citation type="submission" date="2018-11" db="EMBL/GenBank/DDBJ databases">
        <authorList>
            <consortium name="Pathogen Informatics"/>
        </authorList>
    </citation>
    <scope>NUCLEOTIDE SEQUENCE [LARGE SCALE GENOMIC DNA]</scope>
</reference>
<protein>
    <submittedName>
        <fullName evidence="2">Uncharacterized protein</fullName>
    </submittedName>
</protein>
<dbReference type="Proteomes" id="UP000281553">
    <property type="component" value="Unassembled WGS sequence"/>
</dbReference>
<evidence type="ECO:0000313" key="2">
    <source>
        <dbReference type="EMBL" id="VDN14430.1"/>
    </source>
</evidence>
<evidence type="ECO:0000256" key="1">
    <source>
        <dbReference type="SAM" id="MobiDB-lite"/>
    </source>
</evidence>
<dbReference type="EMBL" id="UYRU01059265">
    <property type="protein sequence ID" value="VDN14430.1"/>
    <property type="molecule type" value="Genomic_DNA"/>
</dbReference>